<comment type="similarity">
    <text evidence="1">Belongs to the transglycosylase Slt family.</text>
</comment>
<dbReference type="EMBL" id="JAHZST010000013">
    <property type="protein sequence ID" value="MBW8185373.1"/>
    <property type="molecule type" value="Genomic_DNA"/>
</dbReference>
<dbReference type="InterPro" id="IPR023346">
    <property type="entry name" value="Lysozyme-like_dom_sf"/>
</dbReference>
<dbReference type="PANTHER" id="PTHR37423:SF2">
    <property type="entry name" value="MEMBRANE-BOUND LYTIC MUREIN TRANSGLYCOSYLASE C"/>
    <property type="match status" value="1"/>
</dbReference>
<dbReference type="Gene3D" id="1.10.530.10">
    <property type="match status" value="1"/>
</dbReference>
<evidence type="ECO:0000313" key="5">
    <source>
        <dbReference type="Proteomes" id="UP001195963"/>
    </source>
</evidence>
<sequence>MILAYREISLFRGMQILFVCLVTLHSLSTQAADKPHYKASRSESGLVVTGQVNELASESVGIKMLDNSSAQIINSSSTSLNRSAVAPRPEKRAQAVSSRHVLDNSSAGKQYRLETTSDDRVKVYQYQDENGVAVFTDHAPGASEYQVILYDCYACRPDSDLDWKKMPLYSKRFDDLIQLAARNHQVEPALIRAVIHAESAFNVYAISKTGAMGLMQLMPETAKELGVKNAFKPEQNIDGGARYLAKMLKRFDGDIELACAAYNAGPTRVTEHKGIPPYPETIAYVERVKILLKRYQSLG</sequence>
<dbReference type="Proteomes" id="UP001195963">
    <property type="component" value="Unassembled WGS sequence"/>
</dbReference>
<dbReference type="PANTHER" id="PTHR37423">
    <property type="entry name" value="SOLUBLE LYTIC MUREIN TRANSGLYCOSYLASE-RELATED"/>
    <property type="match status" value="1"/>
</dbReference>
<evidence type="ECO:0000256" key="1">
    <source>
        <dbReference type="ARBA" id="ARBA00007734"/>
    </source>
</evidence>
<accession>A0ABS7E6R8</accession>
<feature type="domain" description="Transglycosylase SLT" evidence="3">
    <location>
        <begin position="176"/>
        <end position="274"/>
    </location>
</feature>
<dbReference type="InterPro" id="IPR008258">
    <property type="entry name" value="Transglycosylase_SLT_dom_1"/>
</dbReference>
<evidence type="ECO:0000256" key="2">
    <source>
        <dbReference type="SAM" id="MobiDB-lite"/>
    </source>
</evidence>
<organism evidence="4 5">
    <name type="scientific">Shewanella nanhaiensis</name>
    <dbReference type="NCBI Taxonomy" id="2864872"/>
    <lineage>
        <taxon>Bacteria</taxon>
        <taxon>Pseudomonadati</taxon>
        <taxon>Pseudomonadota</taxon>
        <taxon>Gammaproteobacteria</taxon>
        <taxon>Alteromonadales</taxon>
        <taxon>Shewanellaceae</taxon>
        <taxon>Shewanella</taxon>
    </lineage>
</organism>
<dbReference type="CDD" id="cd00254">
    <property type="entry name" value="LT-like"/>
    <property type="match status" value="1"/>
</dbReference>
<reference evidence="4 5" key="1">
    <citation type="submission" date="2021-07" db="EMBL/GenBank/DDBJ databases">
        <title>Shewanella sp. nov, isolated from SCS.</title>
        <authorList>
            <person name="Cao W.R."/>
        </authorList>
    </citation>
    <scope>NUCLEOTIDE SEQUENCE [LARGE SCALE GENOMIC DNA]</scope>
    <source>
        <strain evidence="4 5">NR704-98</strain>
    </source>
</reference>
<feature type="region of interest" description="Disordered" evidence="2">
    <location>
        <begin position="81"/>
        <end position="103"/>
    </location>
</feature>
<dbReference type="Pfam" id="PF01464">
    <property type="entry name" value="SLT"/>
    <property type="match status" value="1"/>
</dbReference>
<protein>
    <submittedName>
        <fullName evidence="4">Lytic transglycosylase domain-containing protein</fullName>
    </submittedName>
</protein>
<gene>
    <name evidence="4" type="ORF">K0625_17095</name>
</gene>
<name>A0ABS7E6R8_9GAMM</name>
<evidence type="ECO:0000259" key="3">
    <source>
        <dbReference type="Pfam" id="PF01464"/>
    </source>
</evidence>
<dbReference type="SUPFAM" id="SSF53955">
    <property type="entry name" value="Lysozyme-like"/>
    <property type="match status" value="1"/>
</dbReference>
<keyword evidence="5" id="KW-1185">Reference proteome</keyword>
<comment type="caution">
    <text evidence="4">The sequence shown here is derived from an EMBL/GenBank/DDBJ whole genome shotgun (WGS) entry which is preliminary data.</text>
</comment>
<evidence type="ECO:0000313" key="4">
    <source>
        <dbReference type="EMBL" id="MBW8185373.1"/>
    </source>
</evidence>
<dbReference type="RefSeq" id="WP_220110801.1">
    <property type="nucleotide sequence ID" value="NZ_JAHZST010000013.1"/>
</dbReference>
<proteinExistence type="inferred from homology"/>